<gene>
    <name evidence="2" type="ORF">KY5_4374c</name>
</gene>
<dbReference type="AlphaFoldDB" id="A0A291QCP0"/>
<dbReference type="KEGG" id="sfk:KY5_4374c"/>
<dbReference type="EMBL" id="CP022685">
    <property type="protein sequence ID" value="ATL29392.1"/>
    <property type="molecule type" value="Genomic_DNA"/>
</dbReference>
<keyword evidence="3" id="KW-1185">Reference proteome</keyword>
<feature type="domain" description="DNA primase/polymerase bifunctional N-terminal" evidence="1">
    <location>
        <begin position="16"/>
        <end position="194"/>
    </location>
</feature>
<dbReference type="CDD" id="cd04859">
    <property type="entry name" value="Prim_Pol"/>
    <property type="match status" value="1"/>
</dbReference>
<protein>
    <recommendedName>
        <fullName evidence="1">DNA primase/polymerase bifunctional N-terminal domain-containing protein</fullName>
    </recommendedName>
</protein>
<name>A0A291QCP0_9ACTN</name>
<dbReference type="Pfam" id="PF09250">
    <property type="entry name" value="Prim-Pol"/>
    <property type="match status" value="1"/>
</dbReference>
<evidence type="ECO:0000259" key="1">
    <source>
        <dbReference type="SMART" id="SM00943"/>
    </source>
</evidence>
<organism evidence="2 3">
    <name type="scientific">Streptomyces formicae</name>
    <dbReference type="NCBI Taxonomy" id="1616117"/>
    <lineage>
        <taxon>Bacteria</taxon>
        <taxon>Bacillati</taxon>
        <taxon>Actinomycetota</taxon>
        <taxon>Actinomycetes</taxon>
        <taxon>Kitasatosporales</taxon>
        <taxon>Streptomycetaceae</taxon>
        <taxon>Streptomyces</taxon>
    </lineage>
</organism>
<dbReference type="InterPro" id="IPR015330">
    <property type="entry name" value="DNA_primase/pol_bifunc_N"/>
</dbReference>
<accession>A0A291QCP0</accession>
<dbReference type="Proteomes" id="UP000221011">
    <property type="component" value="Chromosome"/>
</dbReference>
<evidence type="ECO:0000313" key="2">
    <source>
        <dbReference type="EMBL" id="ATL29392.1"/>
    </source>
</evidence>
<evidence type="ECO:0000313" key="3">
    <source>
        <dbReference type="Proteomes" id="UP000221011"/>
    </source>
</evidence>
<dbReference type="SMART" id="SM00943">
    <property type="entry name" value="Prim-Pol"/>
    <property type="match status" value="1"/>
</dbReference>
<dbReference type="SUPFAM" id="SSF56747">
    <property type="entry name" value="Prim-pol domain"/>
    <property type="match status" value="1"/>
</dbReference>
<reference evidence="2 3" key="1">
    <citation type="submission" date="2017-08" db="EMBL/GenBank/DDBJ databases">
        <title>Complete Genome Sequence of Streptomyces formicae KY5, the formicamycin producer.</title>
        <authorList>
            <person name="Holmes N.A."/>
            <person name="Devine R."/>
            <person name="Qin Z."/>
            <person name="Seipke R.F."/>
            <person name="Wilkinson B."/>
            <person name="Hutchings M.I."/>
        </authorList>
    </citation>
    <scope>NUCLEOTIDE SEQUENCE [LARGE SCALE GENOMIC DNA]</scope>
    <source>
        <strain evidence="2 3">KY5</strain>
    </source>
</reference>
<proteinExistence type="predicted"/>
<dbReference type="RefSeq" id="WP_098243907.1">
    <property type="nucleotide sequence ID" value="NZ_CP022685.1"/>
</dbReference>
<sequence>MTQPTDIRRVGLLSAALDAAARGWHVFPLRPGSKRPALHGEASCPRTGVCASGHRKWEQRASTDPDRIRAAWSTDAFNVGIATGPSQLVVVDLDMPKDKGSSDAPCGATTFEALCERAGHTVPDTHRVRTASGGEHLYFTTPPSVRLANTAGSIAPLVDTRAWGGYVVAAGSATPAGPYEAVGGPVATPLPSWLLSILKPAPRPAQAPPRAGSGQSSRYVDAAFTSEVKNVATAADGTRNATLLRAARALGRFIASGDLPRVRVEQALRGAAGANATQSQSYYDDVIRRALDWSETHNSPRGRAT</sequence>